<name>A0A7J5D6R8_9ACTN</name>
<dbReference type="RefSeq" id="WP_151473167.1">
    <property type="nucleotide sequence ID" value="NZ_WBKG01000036.1"/>
</dbReference>
<proteinExistence type="predicted"/>
<feature type="domain" description="Hemerythrin-like" evidence="1">
    <location>
        <begin position="13"/>
        <end position="130"/>
    </location>
</feature>
<dbReference type="Pfam" id="PF01814">
    <property type="entry name" value="Hemerythrin"/>
    <property type="match status" value="1"/>
</dbReference>
<evidence type="ECO:0000313" key="3">
    <source>
        <dbReference type="Proteomes" id="UP000442990"/>
    </source>
</evidence>
<sequence length="158" mass="17000">MCEYCGCQSLASIDELTREHDEVVRLISHLHPAHQAGDVARMAEVSREIARVLGPHTEVEEHGLFPAMAADFPDQIAALEAEHRRIEAVLAEAADGATPSDPGWPERLVEAMAVLRDHILKEQDGVFPAALANLGTEEWEAVEAVRAGAGSALPRPAA</sequence>
<comment type="caution">
    <text evidence="2">The sequence shown here is derived from an EMBL/GenBank/DDBJ whole genome shotgun (WGS) entry which is preliminary data.</text>
</comment>
<keyword evidence="3" id="KW-1185">Reference proteome</keyword>
<dbReference type="Proteomes" id="UP000442990">
    <property type="component" value="Unassembled WGS sequence"/>
</dbReference>
<reference evidence="2 3" key="1">
    <citation type="submission" date="2019-09" db="EMBL/GenBank/DDBJ databases">
        <title>Isolation and identification of active actinomycetes.</title>
        <authorList>
            <person name="Yu Z."/>
            <person name="Han C."/>
            <person name="Yu B."/>
        </authorList>
    </citation>
    <scope>NUCLEOTIDE SEQUENCE [LARGE SCALE GENOMIC DNA]</scope>
    <source>
        <strain evidence="2 3">NEAU-H2</strain>
    </source>
</reference>
<evidence type="ECO:0000259" key="1">
    <source>
        <dbReference type="Pfam" id="PF01814"/>
    </source>
</evidence>
<evidence type="ECO:0000313" key="2">
    <source>
        <dbReference type="EMBL" id="KAB1980791.1"/>
    </source>
</evidence>
<gene>
    <name evidence="2" type="ORF">F8144_33250</name>
</gene>
<dbReference type="AlphaFoldDB" id="A0A7J5D6R8"/>
<dbReference type="EMBL" id="WBKG01000036">
    <property type="protein sequence ID" value="KAB1980791.1"/>
    <property type="molecule type" value="Genomic_DNA"/>
</dbReference>
<dbReference type="InterPro" id="IPR012312">
    <property type="entry name" value="Hemerythrin-like"/>
</dbReference>
<dbReference type="Gene3D" id="1.20.120.520">
    <property type="entry name" value="nmb1532 protein domain like"/>
    <property type="match status" value="1"/>
</dbReference>
<accession>A0A7J5D6R8</accession>
<organism evidence="2 3">
    <name type="scientific">Streptomyces triticiradicis</name>
    <dbReference type="NCBI Taxonomy" id="2651189"/>
    <lineage>
        <taxon>Bacteria</taxon>
        <taxon>Bacillati</taxon>
        <taxon>Actinomycetota</taxon>
        <taxon>Actinomycetes</taxon>
        <taxon>Kitasatosporales</taxon>
        <taxon>Streptomycetaceae</taxon>
        <taxon>Streptomyces</taxon>
    </lineage>
</organism>
<protein>
    <submittedName>
        <fullName evidence="2">Hemerythrin domain-containing protein</fullName>
    </submittedName>
</protein>